<dbReference type="EMBL" id="LDOT01000023">
    <property type="protein sequence ID" value="KLV04165.1"/>
    <property type="molecule type" value="Genomic_DNA"/>
</dbReference>
<keyword evidence="2" id="KW-1185">Reference proteome</keyword>
<evidence type="ECO:0008006" key="3">
    <source>
        <dbReference type="Google" id="ProtNLM"/>
    </source>
</evidence>
<evidence type="ECO:0000313" key="2">
    <source>
        <dbReference type="Proteomes" id="UP000036097"/>
    </source>
</evidence>
<accession>A0A0J1GWU7</accession>
<dbReference type="RefSeq" id="WP_047879936.1">
    <property type="nucleotide sequence ID" value="NZ_LDOT01000023.1"/>
</dbReference>
<dbReference type="OrthoDB" id="6266206at2"/>
<dbReference type="AlphaFoldDB" id="A0A0J1GWU7"/>
<name>A0A0J1GWU7_9GAMM</name>
<comment type="caution">
    <text evidence="1">The sequence shown here is derived from an EMBL/GenBank/DDBJ whole genome shotgun (WGS) entry which is preliminary data.</text>
</comment>
<gene>
    <name evidence="1" type="ORF">ABT56_16290</name>
</gene>
<sequence length="157" mass="17153">MKKWIGLLTVLLCSGCSDALYREQGAEALYVPEQHTYTVSLEHSKTDIATELEAIVKNAMKTDRGVEVRYAYRTARGKALAMAQTKVLAAMGLAPSQFAVVYDPASAGDLTVIVSLAKLVTETCPPLVLGGHNVRRDCFVESMRMKQVAYPKHVLGH</sequence>
<dbReference type="PATRIC" id="fig|1195763.3.peg.3472"/>
<reference evidence="1 2" key="1">
    <citation type="submission" date="2015-05" db="EMBL/GenBank/DDBJ databases">
        <title>Photobacterium galathea sp. nov.</title>
        <authorList>
            <person name="Machado H."/>
            <person name="Gram L."/>
        </authorList>
    </citation>
    <scope>NUCLEOTIDE SEQUENCE [LARGE SCALE GENOMIC DNA]</scope>
    <source>
        <strain evidence="1 2">CGMCC 1.12159</strain>
    </source>
</reference>
<organism evidence="1 2">
    <name type="scientific">Photobacterium aquae</name>
    <dbReference type="NCBI Taxonomy" id="1195763"/>
    <lineage>
        <taxon>Bacteria</taxon>
        <taxon>Pseudomonadati</taxon>
        <taxon>Pseudomonadota</taxon>
        <taxon>Gammaproteobacteria</taxon>
        <taxon>Vibrionales</taxon>
        <taxon>Vibrionaceae</taxon>
        <taxon>Photobacterium</taxon>
    </lineage>
</organism>
<dbReference type="STRING" id="1195763.ABT56_16290"/>
<dbReference type="Proteomes" id="UP000036097">
    <property type="component" value="Unassembled WGS sequence"/>
</dbReference>
<evidence type="ECO:0000313" key="1">
    <source>
        <dbReference type="EMBL" id="KLV04165.1"/>
    </source>
</evidence>
<proteinExistence type="predicted"/>
<protein>
    <recommendedName>
        <fullName evidence="3">Lipoprotein</fullName>
    </recommendedName>
</protein>